<evidence type="ECO:0000256" key="1">
    <source>
        <dbReference type="SAM" id="Phobius"/>
    </source>
</evidence>
<dbReference type="Proteomes" id="UP000678228">
    <property type="component" value="Unassembled WGS sequence"/>
</dbReference>
<protein>
    <recommendedName>
        <fullName evidence="4">YtxH domain-containing protein</fullName>
    </recommendedName>
</protein>
<gene>
    <name evidence="2" type="ORF">J7W16_13770</name>
</gene>
<keyword evidence="1" id="KW-0812">Transmembrane</keyword>
<keyword evidence="3" id="KW-1185">Reference proteome</keyword>
<name>A0A940WTI9_9BACI</name>
<comment type="caution">
    <text evidence="2">The sequence shown here is derived from an EMBL/GenBank/DDBJ whole genome shotgun (WGS) entry which is preliminary data.</text>
</comment>
<evidence type="ECO:0000313" key="3">
    <source>
        <dbReference type="Proteomes" id="UP000678228"/>
    </source>
</evidence>
<dbReference type="RefSeq" id="WP_210597896.1">
    <property type="nucleotide sequence ID" value="NZ_JAGKSQ010000005.1"/>
</dbReference>
<proteinExistence type="predicted"/>
<accession>A0A940WTI9</accession>
<dbReference type="EMBL" id="JAGKSQ010000005">
    <property type="protein sequence ID" value="MBP3952205.1"/>
    <property type="molecule type" value="Genomic_DNA"/>
</dbReference>
<keyword evidence="1" id="KW-0472">Membrane</keyword>
<feature type="transmembrane region" description="Helical" evidence="1">
    <location>
        <begin position="12"/>
        <end position="30"/>
    </location>
</feature>
<dbReference type="AlphaFoldDB" id="A0A940WTI9"/>
<evidence type="ECO:0008006" key="4">
    <source>
        <dbReference type="Google" id="ProtNLM"/>
    </source>
</evidence>
<reference evidence="2" key="1">
    <citation type="submission" date="2021-03" db="EMBL/GenBank/DDBJ databases">
        <title>Bacillus suaedae sp. nov., isolated from Suaeda aralocaspica.</title>
        <authorList>
            <person name="Lei R.F.R."/>
        </authorList>
    </citation>
    <scope>NUCLEOTIDE SEQUENCE</scope>
    <source>
        <strain evidence="2">YZJH907-2</strain>
    </source>
</reference>
<keyword evidence="1" id="KW-1133">Transmembrane helix</keyword>
<organism evidence="2 3">
    <name type="scientific">Halalkalibacter suaedae</name>
    <dbReference type="NCBI Taxonomy" id="2822140"/>
    <lineage>
        <taxon>Bacteria</taxon>
        <taxon>Bacillati</taxon>
        <taxon>Bacillota</taxon>
        <taxon>Bacilli</taxon>
        <taxon>Bacillales</taxon>
        <taxon>Bacillaceae</taxon>
        <taxon>Halalkalibacter</taxon>
    </lineage>
</organism>
<evidence type="ECO:0000313" key="2">
    <source>
        <dbReference type="EMBL" id="MBP3952205.1"/>
    </source>
</evidence>
<sequence>MARKGTTGRGLVVSSVIGGFVGAAGVMMLTTEKGETLRNEIMRMAKSKYPSISQTLLEFGEEWEEELENVIKGSKESKTLDHAQSEIGTLIQEVVDKDQPFSEESQK</sequence>